<dbReference type="PANTHER" id="PTHR43133:SF46">
    <property type="entry name" value="RNA POLYMERASE SIGMA-70 FACTOR ECF SUBFAMILY"/>
    <property type="match status" value="1"/>
</dbReference>
<dbReference type="AlphaFoldDB" id="A0A1G7NQ19"/>
<evidence type="ECO:0000313" key="7">
    <source>
        <dbReference type="EMBL" id="SDF76017.1"/>
    </source>
</evidence>
<keyword evidence="4" id="KW-0804">Transcription</keyword>
<dbReference type="InterPro" id="IPR013325">
    <property type="entry name" value="RNA_pol_sigma_r2"/>
</dbReference>
<dbReference type="GO" id="GO:0003677">
    <property type="term" value="F:DNA binding"/>
    <property type="evidence" value="ECO:0007669"/>
    <property type="project" value="InterPro"/>
</dbReference>
<dbReference type="CDD" id="cd06171">
    <property type="entry name" value="Sigma70_r4"/>
    <property type="match status" value="1"/>
</dbReference>
<reference evidence="7 8" key="1">
    <citation type="submission" date="2016-10" db="EMBL/GenBank/DDBJ databases">
        <authorList>
            <person name="de Groot N.N."/>
        </authorList>
    </citation>
    <scope>NUCLEOTIDE SEQUENCE [LARGE SCALE GENOMIC DNA]</scope>
    <source>
        <strain evidence="7 8">DSM 527</strain>
    </source>
</reference>
<dbReference type="InterPro" id="IPR014327">
    <property type="entry name" value="RNA_pol_sigma70_bacteroid"/>
</dbReference>
<dbReference type="PANTHER" id="PTHR43133">
    <property type="entry name" value="RNA POLYMERASE ECF-TYPE SIGMA FACTO"/>
    <property type="match status" value="1"/>
</dbReference>
<dbReference type="Gene3D" id="1.10.10.10">
    <property type="entry name" value="Winged helix-like DNA-binding domain superfamily/Winged helix DNA-binding domain"/>
    <property type="match status" value="1"/>
</dbReference>
<dbReference type="InterPro" id="IPR039425">
    <property type="entry name" value="RNA_pol_sigma-70-like"/>
</dbReference>
<accession>A0A1G7NQ19</accession>
<gene>
    <name evidence="7" type="ORF">SAMN04488121_102888</name>
</gene>
<protein>
    <submittedName>
        <fullName evidence="7">RNA polymerase sigma-70 factor, ECF subfamily</fullName>
    </submittedName>
</protein>
<dbReference type="SUPFAM" id="SSF88946">
    <property type="entry name" value="Sigma2 domain of RNA polymerase sigma factors"/>
    <property type="match status" value="1"/>
</dbReference>
<evidence type="ECO:0000256" key="4">
    <source>
        <dbReference type="ARBA" id="ARBA00023163"/>
    </source>
</evidence>
<dbReference type="EMBL" id="FNBN01000002">
    <property type="protein sequence ID" value="SDF76017.1"/>
    <property type="molecule type" value="Genomic_DNA"/>
</dbReference>
<evidence type="ECO:0000259" key="5">
    <source>
        <dbReference type="Pfam" id="PF04542"/>
    </source>
</evidence>
<feature type="domain" description="RNA polymerase sigma factor 70 region 4 type 2" evidence="6">
    <location>
        <begin position="125"/>
        <end position="175"/>
    </location>
</feature>
<evidence type="ECO:0000313" key="8">
    <source>
        <dbReference type="Proteomes" id="UP000199045"/>
    </source>
</evidence>
<dbReference type="InterPro" id="IPR036388">
    <property type="entry name" value="WH-like_DNA-bd_sf"/>
</dbReference>
<dbReference type="OrthoDB" id="659569at2"/>
<dbReference type="NCBIfam" id="TIGR02985">
    <property type="entry name" value="Sig70_bacteroi1"/>
    <property type="match status" value="1"/>
</dbReference>
<dbReference type="RefSeq" id="WP_089831607.1">
    <property type="nucleotide sequence ID" value="NZ_FNBN01000002.1"/>
</dbReference>
<dbReference type="Proteomes" id="UP000199045">
    <property type="component" value="Unassembled WGS sequence"/>
</dbReference>
<evidence type="ECO:0000256" key="3">
    <source>
        <dbReference type="ARBA" id="ARBA00023082"/>
    </source>
</evidence>
<organism evidence="7 8">
    <name type="scientific">Chitinophaga filiformis</name>
    <name type="common">Myxococcus filiformis</name>
    <name type="synonym">Flexibacter filiformis</name>
    <dbReference type="NCBI Taxonomy" id="104663"/>
    <lineage>
        <taxon>Bacteria</taxon>
        <taxon>Pseudomonadati</taxon>
        <taxon>Bacteroidota</taxon>
        <taxon>Chitinophagia</taxon>
        <taxon>Chitinophagales</taxon>
        <taxon>Chitinophagaceae</taxon>
        <taxon>Chitinophaga</taxon>
    </lineage>
</organism>
<dbReference type="GO" id="GO:0006352">
    <property type="term" value="P:DNA-templated transcription initiation"/>
    <property type="evidence" value="ECO:0007669"/>
    <property type="project" value="InterPro"/>
</dbReference>
<dbReference type="Pfam" id="PF04542">
    <property type="entry name" value="Sigma70_r2"/>
    <property type="match status" value="1"/>
</dbReference>
<dbReference type="NCBIfam" id="TIGR02937">
    <property type="entry name" value="sigma70-ECF"/>
    <property type="match status" value="1"/>
</dbReference>
<keyword evidence="2" id="KW-0805">Transcription regulation</keyword>
<dbReference type="Gene3D" id="1.10.1740.10">
    <property type="match status" value="1"/>
</dbReference>
<dbReference type="SUPFAM" id="SSF88659">
    <property type="entry name" value="Sigma3 and sigma4 domains of RNA polymerase sigma factors"/>
    <property type="match status" value="1"/>
</dbReference>
<comment type="similarity">
    <text evidence="1">Belongs to the sigma-70 factor family. ECF subfamily.</text>
</comment>
<dbReference type="InterPro" id="IPR013324">
    <property type="entry name" value="RNA_pol_sigma_r3/r4-like"/>
</dbReference>
<dbReference type="InterPro" id="IPR013249">
    <property type="entry name" value="RNA_pol_sigma70_r4_t2"/>
</dbReference>
<name>A0A1G7NQ19_CHIFI</name>
<proteinExistence type="inferred from homology"/>
<evidence type="ECO:0000256" key="2">
    <source>
        <dbReference type="ARBA" id="ARBA00023015"/>
    </source>
</evidence>
<evidence type="ECO:0000259" key="6">
    <source>
        <dbReference type="Pfam" id="PF08281"/>
    </source>
</evidence>
<dbReference type="Pfam" id="PF08281">
    <property type="entry name" value="Sigma70_r4_2"/>
    <property type="match status" value="1"/>
</dbReference>
<feature type="domain" description="RNA polymerase sigma-70 region 2" evidence="5">
    <location>
        <begin position="28"/>
        <end position="91"/>
    </location>
</feature>
<dbReference type="InterPro" id="IPR014284">
    <property type="entry name" value="RNA_pol_sigma-70_dom"/>
</dbReference>
<evidence type="ECO:0000256" key="1">
    <source>
        <dbReference type="ARBA" id="ARBA00010641"/>
    </source>
</evidence>
<dbReference type="STRING" id="104663.SAMN04488121_102888"/>
<dbReference type="GO" id="GO:0016987">
    <property type="term" value="F:sigma factor activity"/>
    <property type="evidence" value="ECO:0007669"/>
    <property type="project" value="UniProtKB-KW"/>
</dbReference>
<sequence length="185" mass="21286">MGALGTLTDNELVTLLDNGEVAALEEIYLRYWGLLYQHARKMLHDDALAQDIVQDLFTALLTGMGRLNVHAPLDLYLYRAIRNRVIDNFDRSVNRQKYIDAVGKVYRCGRYDTDEMVLANEMKHRIEQAVADMPPKMREVFELSRESYMSRKEIADAINVSEGTVKTQMTRALKILRSKLTVLFV</sequence>
<dbReference type="InterPro" id="IPR007627">
    <property type="entry name" value="RNA_pol_sigma70_r2"/>
</dbReference>
<keyword evidence="3" id="KW-0731">Sigma factor</keyword>